<proteinExistence type="predicted"/>
<gene>
    <name evidence="2" type="ORF">ABEG18_19740</name>
</gene>
<dbReference type="InterPro" id="IPR016181">
    <property type="entry name" value="Acyl_CoA_acyltransferase"/>
</dbReference>
<protein>
    <submittedName>
        <fullName evidence="2">N-acetyltransferase family protein</fullName>
    </submittedName>
</protein>
<dbReference type="CDD" id="cd04301">
    <property type="entry name" value="NAT_SF"/>
    <property type="match status" value="1"/>
</dbReference>
<evidence type="ECO:0000313" key="2">
    <source>
        <dbReference type="EMBL" id="XBO37930.1"/>
    </source>
</evidence>
<dbReference type="GO" id="GO:0016747">
    <property type="term" value="F:acyltransferase activity, transferring groups other than amino-acyl groups"/>
    <property type="evidence" value="ECO:0007669"/>
    <property type="project" value="InterPro"/>
</dbReference>
<dbReference type="SUPFAM" id="SSF55729">
    <property type="entry name" value="Acyl-CoA N-acyltransferases (Nat)"/>
    <property type="match status" value="1"/>
</dbReference>
<dbReference type="RefSeq" id="WP_406854757.1">
    <property type="nucleotide sequence ID" value="NZ_CP157484.1"/>
</dbReference>
<reference evidence="2" key="1">
    <citation type="submission" date="2024-05" db="EMBL/GenBank/DDBJ databases">
        <authorList>
            <person name="Kim S."/>
            <person name="Heo J."/>
            <person name="Choi H."/>
            <person name="Choi Y."/>
            <person name="Kwon S.-W."/>
            <person name="Kim Y."/>
        </authorList>
    </citation>
    <scope>NUCLEOTIDE SEQUENCE</scope>
    <source>
        <strain evidence="2">KACC 23698</strain>
    </source>
</reference>
<dbReference type="PROSITE" id="PS51186">
    <property type="entry name" value="GNAT"/>
    <property type="match status" value="1"/>
</dbReference>
<sequence>MTAIIRPSEPRDLPELTAIYRHAVLNGTASFEIDPPDEAEMARRRDALLGAGFPYLVAEEDGRIFGYAYAGPYRPRPAYRYTVEDSIYVAPDLQGRGVGRALLSALIEECERLGFRQMIGVIGDSSSTGSIALHRSLGFLNAGVVRDVGYKHGRWLDQVIMQRRLGSGTDGVPGVERSAETA</sequence>
<feature type="domain" description="N-acetyltransferase" evidence="1">
    <location>
        <begin position="3"/>
        <end position="166"/>
    </location>
</feature>
<evidence type="ECO:0000259" key="1">
    <source>
        <dbReference type="PROSITE" id="PS51186"/>
    </source>
</evidence>
<dbReference type="Gene3D" id="3.40.630.30">
    <property type="match status" value="1"/>
</dbReference>
<organism evidence="2">
    <name type="scientific">Alsobacter sp. KACC 23698</name>
    <dbReference type="NCBI Taxonomy" id="3149229"/>
    <lineage>
        <taxon>Bacteria</taxon>
        <taxon>Pseudomonadati</taxon>
        <taxon>Pseudomonadota</taxon>
        <taxon>Alphaproteobacteria</taxon>
        <taxon>Hyphomicrobiales</taxon>
        <taxon>Alsobacteraceae</taxon>
        <taxon>Alsobacter</taxon>
    </lineage>
</organism>
<accession>A0AAU7JCK5</accession>
<dbReference type="PANTHER" id="PTHR43072">
    <property type="entry name" value="N-ACETYLTRANSFERASE"/>
    <property type="match status" value="1"/>
</dbReference>
<dbReference type="AlphaFoldDB" id="A0AAU7JCK5"/>
<dbReference type="EMBL" id="CP157484">
    <property type="protein sequence ID" value="XBO37930.1"/>
    <property type="molecule type" value="Genomic_DNA"/>
</dbReference>
<dbReference type="PANTHER" id="PTHR43072:SF8">
    <property type="entry name" value="ACYLTRANSFERASE FABY-RELATED"/>
    <property type="match status" value="1"/>
</dbReference>
<dbReference type="Pfam" id="PF00583">
    <property type="entry name" value="Acetyltransf_1"/>
    <property type="match status" value="1"/>
</dbReference>
<dbReference type="InterPro" id="IPR000182">
    <property type="entry name" value="GNAT_dom"/>
</dbReference>
<name>A0AAU7JCK5_9HYPH</name>